<accession>A0ABY7GFE1</accession>
<evidence type="ECO:0000259" key="2">
    <source>
        <dbReference type="PROSITE" id="PS51406"/>
    </source>
</evidence>
<protein>
    <submittedName>
        <fullName evidence="3">FCN2-like protein</fullName>
    </submittedName>
</protein>
<dbReference type="PROSITE" id="PS00514">
    <property type="entry name" value="FIBRINOGEN_C_1"/>
    <property type="match status" value="1"/>
</dbReference>
<name>A0ABY7GFE1_MYAAR</name>
<dbReference type="Proteomes" id="UP001164746">
    <property type="component" value="Chromosome 16"/>
</dbReference>
<gene>
    <name evidence="3" type="ORF">MAR_003489</name>
</gene>
<dbReference type="PROSITE" id="PS51406">
    <property type="entry name" value="FIBRINOGEN_C_2"/>
    <property type="match status" value="1"/>
</dbReference>
<keyword evidence="4" id="KW-1185">Reference proteome</keyword>
<keyword evidence="1" id="KW-1015">Disulfide bond</keyword>
<dbReference type="InterPro" id="IPR014716">
    <property type="entry name" value="Fibrinogen_a/b/g_C_1"/>
</dbReference>
<dbReference type="InterPro" id="IPR002181">
    <property type="entry name" value="Fibrinogen_a/b/g_C_dom"/>
</dbReference>
<dbReference type="PANTHER" id="PTHR19143">
    <property type="entry name" value="FIBRINOGEN/TENASCIN/ANGIOPOEITIN"/>
    <property type="match status" value="1"/>
</dbReference>
<dbReference type="Gene3D" id="3.90.215.10">
    <property type="entry name" value="Gamma Fibrinogen, chain A, domain 1"/>
    <property type="match status" value="1"/>
</dbReference>
<dbReference type="InterPro" id="IPR020837">
    <property type="entry name" value="Fibrinogen_CS"/>
</dbReference>
<dbReference type="EMBL" id="CP111027">
    <property type="protein sequence ID" value="WAR29921.1"/>
    <property type="molecule type" value="Genomic_DNA"/>
</dbReference>
<dbReference type="InterPro" id="IPR036056">
    <property type="entry name" value="Fibrinogen-like_C"/>
</dbReference>
<feature type="domain" description="Fibrinogen C-terminal" evidence="2">
    <location>
        <begin position="1"/>
        <end position="178"/>
    </location>
</feature>
<dbReference type="SMART" id="SM00186">
    <property type="entry name" value="FBG"/>
    <property type="match status" value="1"/>
</dbReference>
<reference evidence="3" key="1">
    <citation type="submission" date="2022-11" db="EMBL/GenBank/DDBJ databases">
        <title>Centuries of genome instability and evolution in soft-shell clam transmissible cancer (bioRxiv).</title>
        <authorList>
            <person name="Hart S.F.M."/>
            <person name="Yonemitsu M.A."/>
            <person name="Giersch R.M."/>
            <person name="Beal B.F."/>
            <person name="Arriagada G."/>
            <person name="Davis B.W."/>
            <person name="Ostrander E.A."/>
            <person name="Goff S.P."/>
            <person name="Metzger M.J."/>
        </authorList>
    </citation>
    <scope>NUCLEOTIDE SEQUENCE</scope>
    <source>
        <strain evidence="3">MELC-2E11</strain>
        <tissue evidence="3">Siphon/mantle</tissue>
    </source>
</reference>
<dbReference type="Pfam" id="PF00147">
    <property type="entry name" value="Fibrinogen_C"/>
    <property type="match status" value="2"/>
</dbReference>
<evidence type="ECO:0000313" key="4">
    <source>
        <dbReference type="Proteomes" id="UP001164746"/>
    </source>
</evidence>
<dbReference type="SUPFAM" id="SSF56496">
    <property type="entry name" value="Fibrinogen C-terminal domain-like"/>
    <property type="match status" value="1"/>
</dbReference>
<sequence length="178" mass="20552">MDTWQTHTQVDVFCDMDTDGGGWTVFQHRIDDSVDFYKNFSSYENGFGSLHGNFWLGLRYMNEMTSRRTNRLRIDLQTSNATKMYDVYEGFSVGPVGPSYLLSPYHDGMAFTTYDHDMDNVISSNCASAYHGAWWYNSCYKANLNGQYFVPGTKYGTGMIYNSYEILLSLKESKMMFK</sequence>
<proteinExistence type="predicted"/>
<dbReference type="InterPro" id="IPR050373">
    <property type="entry name" value="Fibrinogen_C-term_domain"/>
</dbReference>
<evidence type="ECO:0000256" key="1">
    <source>
        <dbReference type="ARBA" id="ARBA00023157"/>
    </source>
</evidence>
<evidence type="ECO:0000313" key="3">
    <source>
        <dbReference type="EMBL" id="WAR29921.1"/>
    </source>
</evidence>
<organism evidence="3 4">
    <name type="scientific">Mya arenaria</name>
    <name type="common">Soft-shell clam</name>
    <dbReference type="NCBI Taxonomy" id="6604"/>
    <lineage>
        <taxon>Eukaryota</taxon>
        <taxon>Metazoa</taxon>
        <taxon>Spiralia</taxon>
        <taxon>Lophotrochozoa</taxon>
        <taxon>Mollusca</taxon>
        <taxon>Bivalvia</taxon>
        <taxon>Autobranchia</taxon>
        <taxon>Heteroconchia</taxon>
        <taxon>Euheterodonta</taxon>
        <taxon>Imparidentia</taxon>
        <taxon>Neoheterodontei</taxon>
        <taxon>Myida</taxon>
        <taxon>Myoidea</taxon>
        <taxon>Myidae</taxon>
        <taxon>Mya</taxon>
    </lineage>
</organism>